<evidence type="ECO:0000313" key="1">
    <source>
        <dbReference type="EMBL" id="MXG89676.1"/>
    </source>
</evidence>
<reference evidence="1 2" key="1">
    <citation type="submission" date="2019-12" db="EMBL/GenBank/DDBJ databases">
        <authorList>
            <person name="Kun Z."/>
        </authorList>
    </citation>
    <scope>NUCLEOTIDE SEQUENCE [LARGE SCALE GENOMIC DNA]</scope>
    <source>
        <strain evidence="1 2">YIM 123512</strain>
    </source>
</reference>
<dbReference type="Proteomes" id="UP000473325">
    <property type="component" value="Unassembled WGS sequence"/>
</dbReference>
<dbReference type="RefSeq" id="WP_160877401.1">
    <property type="nucleotide sequence ID" value="NZ_WUEK01000005.1"/>
</dbReference>
<proteinExistence type="predicted"/>
<organism evidence="1 2">
    <name type="scientific">Nocardioides flavescens</name>
    <dbReference type="NCBI Taxonomy" id="2691959"/>
    <lineage>
        <taxon>Bacteria</taxon>
        <taxon>Bacillati</taxon>
        <taxon>Actinomycetota</taxon>
        <taxon>Actinomycetes</taxon>
        <taxon>Propionibacteriales</taxon>
        <taxon>Nocardioidaceae</taxon>
        <taxon>Nocardioides</taxon>
    </lineage>
</organism>
<evidence type="ECO:0008006" key="3">
    <source>
        <dbReference type="Google" id="ProtNLM"/>
    </source>
</evidence>
<keyword evidence="2" id="KW-1185">Reference proteome</keyword>
<sequence>MAKPHAFLLVGLPHAGVPVLTAALEQHRDAIVAQGVRAPAKSVDEVFRAAVEVRREHRAWGLRRKDVEGTWSQLCRRVHKHPEPVVLGHELLAGASPEEIALLVDGLAGRRVHVVVVAARPDGRLGLFPDELDLASVLERWKQAVGSPDRLHVVVSDPAAPLGAWRALGRIVGFDADALPLPDPAGLEAPADAASLRLIAESGGGHVEHTELVEIAETWVDVVGAAGYDVVGDLRALVPVAEQTDAPSYDAREEVLTRALAEAVAEVGRLRERVRELERTQRKRSVRLPGVLVRGA</sequence>
<dbReference type="EMBL" id="WUEK01000005">
    <property type="protein sequence ID" value="MXG89676.1"/>
    <property type="molecule type" value="Genomic_DNA"/>
</dbReference>
<comment type="caution">
    <text evidence="1">The sequence shown here is derived from an EMBL/GenBank/DDBJ whole genome shotgun (WGS) entry which is preliminary data.</text>
</comment>
<evidence type="ECO:0000313" key="2">
    <source>
        <dbReference type="Proteomes" id="UP000473325"/>
    </source>
</evidence>
<accession>A0A6L7EVF0</accession>
<name>A0A6L7EVF0_9ACTN</name>
<gene>
    <name evidence="1" type="ORF">GRQ65_08945</name>
</gene>
<dbReference type="AlphaFoldDB" id="A0A6L7EVF0"/>
<protein>
    <recommendedName>
        <fullName evidence="3">Sulfotransferase family protein</fullName>
    </recommendedName>
</protein>